<gene>
    <name evidence="1" type="ORF">FHS22_004343</name>
</gene>
<dbReference type="Proteomes" id="UP000562352">
    <property type="component" value="Unassembled WGS sequence"/>
</dbReference>
<dbReference type="AlphaFoldDB" id="A0A841D8Y7"/>
<keyword evidence="2" id="KW-1185">Reference proteome</keyword>
<protein>
    <submittedName>
        <fullName evidence="1">Uncharacterized protein</fullName>
    </submittedName>
</protein>
<dbReference type="EMBL" id="JACHJJ010000015">
    <property type="protein sequence ID" value="MBB5965057.1"/>
    <property type="molecule type" value="Genomic_DNA"/>
</dbReference>
<comment type="caution">
    <text evidence="1">The sequence shown here is derived from an EMBL/GenBank/DDBJ whole genome shotgun (WGS) entry which is preliminary data.</text>
</comment>
<accession>A0A841D8Y7</accession>
<evidence type="ECO:0000313" key="1">
    <source>
        <dbReference type="EMBL" id="MBB5965057.1"/>
    </source>
</evidence>
<name>A0A841D8Y7_PLAVE</name>
<evidence type="ECO:0000313" key="2">
    <source>
        <dbReference type="Proteomes" id="UP000562352"/>
    </source>
</evidence>
<proteinExistence type="predicted"/>
<reference evidence="1 2" key="1">
    <citation type="submission" date="2020-08" db="EMBL/GenBank/DDBJ databases">
        <title>Genomic Encyclopedia of Type Strains, Phase III (KMG-III): the genomes of soil and plant-associated and newly described type strains.</title>
        <authorList>
            <person name="Whitman W."/>
        </authorList>
    </citation>
    <scope>NUCLEOTIDE SEQUENCE [LARGE SCALE GENOMIC DNA]</scope>
    <source>
        <strain evidence="1 2">CECT 3303</strain>
    </source>
</reference>
<dbReference type="RefSeq" id="WP_184944178.1">
    <property type="nucleotide sequence ID" value="NZ_BAAAWZ010000001.1"/>
</dbReference>
<sequence length="140" mass="14356">MAHATSEQYETYTDTTAPSNIGLLLARASRLVDQALLCAVYDVDDDGVATEAAVLTALEEATIEQVHAWVAVGEDGTNATAEYGDVAIGSVRLGRRSSSGGAGGGSAATRLAPQAAMVLAQAGLTGQSPYSYQVCETTDE</sequence>
<organism evidence="1 2">
    <name type="scientific">Planomonospora venezuelensis</name>
    <dbReference type="NCBI Taxonomy" id="1999"/>
    <lineage>
        <taxon>Bacteria</taxon>
        <taxon>Bacillati</taxon>
        <taxon>Actinomycetota</taxon>
        <taxon>Actinomycetes</taxon>
        <taxon>Streptosporangiales</taxon>
        <taxon>Streptosporangiaceae</taxon>
        <taxon>Planomonospora</taxon>
    </lineage>
</organism>